<feature type="compositionally biased region" description="Polar residues" evidence="2">
    <location>
        <begin position="621"/>
        <end position="632"/>
    </location>
</feature>
<feature type="domain" description="CCHC-type" evidence="3">
    <location>
        <begin position="705"/>
        <end position="720"/>
    </location>
</feature>
<name>A0AAD5WZB3_9FUNG</name>
<keyword evidence="1" id="KW-0863">Zinc-finger</keyword>
<sequence length="733" mass="79690">MGRGRGKGRFGKKGMKRSSEMSKPAGDGMWVKVQPKPEDNGMCLRQWVRVDNGVPVGQPQPQPSDNGMRLRQPQPQPLNNGMALRQPAGRGGEQAWASFKCGAQFKSGRSEYGGRPGEVPTWPRKPNPGAGKANAGGSQPARNVRAAPSVPDLRGGGASNDVGKDEAGVTENGGEKSAESRQVRSSASSSELGAAVVPSPAVKVKKPPRPYWPKKPETVADGNEPSKAKTVECKTEAPKPKTVAVGSEPPKVQVPIQRVDSKMGLLPVEKEATDRTKTETSQVQFQRDVSEPKTETPRLMRKKKPLLYWPRKPETVETGSEHPKLQIEVQKEDPKMGLLPLENAADTRSETPQVQVHKDVPEPKTEALQVQFPKDVPELKRQAPQVVKAKKPRPYWPSKPETLEVGTDSPMVQIQREDSTMGLLPVEQDACEPKAGLSQTEKVVAESKKETSQVGKVAAESKAPTPAIQETTSMPEVVENPQRRNGAGGVVQQAAVSKPTVTKPKQKPRPFWPKKPVPANSSIAPNADNQPSAEADMAKNVQVNRTAHGASMDLVNGSDRAKDQFAVQPNGNTHDDKIQNVPTKPQTKGQQIEHTSHSNEQGQNATGTNGASSDAAVKPNSAKQTPRASTPPVQHYGWDEPNPQQSRQLKTATKTNLTAQRRGYDDTRSSSKPNGDYEERDQAPARPPRNSFAQGSSWAVRGSGCYHCGKEGHRRYECQEVCWRVQCRHEGRG</sequence>
<dbReference type="EMBL" id="JADGJD010002245">
    <property type="protein sequence ID" value="KAJ3033749.1"/>
    <property type="molecule type" value="Genomic_DNA"/>
</dbReference>
<evidence type="ECO:0000256" key="1">
    <source>
        <dbReference type="PROSITE-ProRule" id="PRU00047"/>
    </source>
</evidence>
<feature type="region of interest" description="Disordered" evidence="2">
    <location>
        <begin position="433"/>
        <end position="696"/>
    </location>
</feature>
<accession>A0AAD5WZB3</accession>
<feature type="region of interest" description="Disordered" evidence="2">
    <location>
        <begin position="51"/>
        <end position="336"/>
    </location>
</feature>
<feature type="compositionally biased region" description="Low complexity" evidence="2">
    <location>
        <begin position="127"/>
        <end position="137"/>
    </location>
</feature>
<dbReference type="InterPro" id="IPR001878">
    <property type="entry name" value="Znf_CCHC"/>
</dbReference>
<feature type="compositionally biased region" description="Basic residues" evidence="2">
    <location>
        <begin position="1"/>
        <end position="16"/>
    </location>
</feature>
<comment type="caution">
    <text evidence="4">The sequence shown here is derived from an EMBL/GenBank/DDBJ whole genome shotgun (WGS) entry which is preliminary data.</text>
</comment>
<dbReference type="AlphaFoldDB" id="A0AAD5WZB3"/>
<feature type="compositionally biased region" description="Basic and acidic residues" evidence="2">
    <location>
        <begin position="214"/>
        <end position="239"/>
    </location>
</feature>
<evidence type="ECO:0000256" key="2">
    <source>
        <dbReference type="SAM" id="MobiDB-lite"/>
    </source>
</evidence>
<evidence type="ECO:0000313" key="4">
    <source>
        <dbReference type="EMBL" id="KAJ3033749.1"/>
    </source>
</evidence>
<evidence type="ECO:0000313" key="5">
    <source>
        <dbReference type="Proteomes" id="UP001212841"/>
    </source>
</evidence>
<dbReference type="GO" id="GO:0003676">
    <property type="term" value="F:nucleic acid binding"/>
    <property type="evidence" value="ECO:0007669"/>
    <property type="project" value="InterPro"/>
</dbReference>
<keyword evidence="1" id="KW-0862">Zinc</keyword>
<feature type="compositionally biased region" description="Basic and acidic residues" evidence="2">
    <location>
        <begin position="662"/>
        <end position="683"/>
    </location>
</feature>
<feature type="compositionally biased region" description="Polar residues" evidence="2">
    <location>
        <begin position="642"/>
        <end position="659"/>
    </location>
</feature>
<gene>
    <name evidence="4" type="ORF">HK097_004734</name>
</gene>
<feature type="compositionally biased region" description="Basic and acidic residues" evidence="2">
    <location>
        <begin position="268"/>
        <end position="278"/>
    </location>
</feature>
<keyword evidence="5" id="KW-1185">Reference proteome</keyword>
<feature type="region of interest" description="Disordered" evidence="2">
    <location>
        <begin position="1"/>
        <end position="37"/>
    </location>
</feature>
<feature type="compositionally biased region" description="Basic and acidic residues" evidence="2">
    <location>
        <begin position="288"/>
        <end position="298"/>
    </location>
</feature>
<evidence type="ECO:0000259" key="3">
    <source>
        <dbReference type="PROSITE" id="PS50158"/>
    </source>
</evidence>
<feature type="compositionally biased region" description="Polar residues" evidence="2">
    <location>
        <begin position="519"/>
        <end position="532"/>
    </location>
</feature>
<feature type="compositionally biased region" description="Polar residues" evidence="2">
    <location>
        <begin position="580"/>
        <end position="612"/>
    </location>
</feature>
<dbReference type="GO" id="GO:0008270">
    <property type="term" value="F:zinc ion binding"/>
    <property type="evidence" value="ECO:0007669"/>
    <property type="project" value="UniProtKB-KW"/>
</dbReference>
<feature type="region of interest" description="Disordered" evidence="2">
    <location>
        <begin position="373"/>
        <end position="410"/>
    </location>
</feature>
<protein>
    <recommendedName>
        <fullName evidence="3">CCHC-type domain-containing protein</fullName>
    </recommendedName>
</protein>
<proteinExistence type="predicted"/>
<feature type="compositionally biased region" description="Basic and acidic residues" evidence="2">
    <location>
        <begin position="311"/>
        <end position="335"/>
    </location>
</feature>
<feature type="compositionally biased region" description="Low complexity" evidence="2">
    <location>
        <begin position="183"/>
        <end position="202"/>
    </location>
</feature>
<dbReference type="Proteomes" id="UP001212841">
    <property type="component" value="Unassembled WGS sequence"/>
</dbReference>
<reference evidence="4" key="1">
    <citation type="submission" date="2020-05" db="EMBL/GenBank/DDBJ databases">
        <title>Phylogenomic resolution of chytrid fungi.</title>
        <authorList>
            <person name="Stajich J.E."/>
            <person name="Amses K."/>
            <person name="Simmons R."/>
            <person name="Seto K."/>
            <person name="Myers J."/>
            <person name="Bonds A."/>
            <person name="Quandt C.A."/>
            <person name="Barry K."/>
            <person name="Liu P."/>
            <person name="Grigoriev I."/>
            <person name="Longcore J.E."/>
            <person name="James T.Y."/>
        </authorList>
    </citation>
    <scope>NUCLEOTIDE SEQUENCE</scope>
    <source>
        <strain evidence="4">JEL0318</strain>
    </source>
</reference>
<keyword evidence="1" id="KW-0479">Metal-binding</keyword>
<dbReference type="PROSITE" id="PS50158">
    <property type="entry name" value="ZF_CCHC"/>
    <property type="match status" value="1"/>
</dbReference>
<organism evidence="4 5">
    <name type="scientific">Rhizophlyctis rosea</name>
    <dbReference type="NCBI Taxonomy" id="64517"/>
    <lineage>
        <taxon>Eukaryota</taxon>
        <taxon>Fungi</taxon>
        <taxon>Fungi incertae sedis</taxon>
        <taxon>Chytridiomycota</taxon>
        <taxon>Chytridiomycota incertae sedis</taxon>
        <taxon>Chytridiomycetes</taxon>
        <taxon>Rhizophlyctidales</taxon>
        <taxon>Rhizophlyctidaceae</taxon>
        <taxon>Rhizophlyctis</taxon>
    </lineage>
</organism>
<feature type="compositionally biased region" description="Basic and acidic residues" evidence="2">
    <location>
        <begin position="162"/>
        <end position="182"/>
    </location>
</feature>